<proteinExistence type="predicted"/>
<gene>
    <name evidence="2" type="ORF">Sradi_2967500</name>
</gene>
<dbReference type="AlphaFoldDB" id="A0AAW2S0U7"/>
<evidence type="ECO:0000313" key="2">
    <source>
        <dbReference type="EMBL" id="KAL0385732.1"/>
    </source>
</evidence>
<evidence type="ECO:0008006" key="3">
    <source>
        <dbReference type="Google" id="ProtNLM"/>
    </source>
</evidence>
<reference evidence="2" key="2">
    <citation type="journal article" date="2024" name="Plant">
        <title>Genomic evolution and insights into agronomic trait innovations of Sesamum species.</title>
        <authorList>
            <person name="Miao H."/>
            <person name="Wang L."/>
            <person name="Qu L."/>
            <person name="Liu H."/>
            <person name="Sun Y."/>
            <person name="Le M."/>
            <person name="Wang Q."/>
            <person name="Wei S."/>
            <person name="Zheng Y."/>
            <person name="Lin W."/>
            <person name="Duan Y."/>
            <person name="Cao H."/>
            <person name="Xiong S."/>
            <person name="Wang X."/>
            <person name="Wei L."/>
            <person name="Li C."/>
            <person name="Ma Q."/>
            <person name="Ju M."/>
            <person name="Zhao R."/>
            <person name="Li G."/>
            <person name="Mu C."/>
            <person name="Tian Q."/>
            <person name="Mei H."/>
            <person name="Zhang T."/>
            <person name="Gao T."/>
            <person name="Zhang H."/>
        </authorList>
    </citation>
    <scope>NUCLEOTIDE SEQUENCE</scope>
    <source>
        <strain evidence="2">G02</strain>
    </source>
</reference>
<evidence type="ECO:0000256" key="1">
    <source>
        <dbReference type="SAM" id="MobiDB-lite"/>
    </source>
</evidence>
<dbReference type="PANTHER" id="PTHR31286:SF180">
    <property type="entry name" value="OS10G0362600 PROTEIN"/>
    <property type="match status" value="1"/>
</dbReference>
<dbReference type="EMBL" id="JACGWJ010000012">
    <property type="protein sequence ID" value="KAL0385732.1"/>
    <property type="molecule type" value="Genomic_DNA"/>
</dbReference>
<reference evidence="2" key="1">
    <citation type="submission" date="2020-06" db="EMBL/GenBank/DDBJ databases">
        <authorList>
            <person name="Li T."/>
            <person name="Hu X."/>
            <person name="Zhang T."/>
            <person name="Song X."/>
            <person name="Zhang H."/>
            <person name="Dai N."/>
            <person name="Sheng W."/>
            <person name="Hou X."/>
            <person name="Wei L."/>
        </authorList>
    </citation>
    <scope>NUCLEOTIDE SEQUENCE</scope>
    <source>
        <strain evidence="2">G02</strain>
        <tissue evidence="2">Leaf</tissue>
    </source>
</reference>
<feature type="region of interest" description="Disordered" evidence="1">
    <location>
        <begin position="1"/>
        <end position="23"/>
    </location>
</feature>
<accession>A0AAW2S0U7</accession>
<name>A0AAW2S0U7_SESRA</name>
<organism evidence="2">
    <name type="scientific">Sesamum radiatum</name>
    <name type="common">Black benniseed</name>
    <dbReference type="NCBI Taxonomy" id="300843"/>
    <lineage>
        <taxon>Eukaryota</taxon>
        <taxon>Viridiplantae</taxon>
        <taxon>Streptophyta</taxon>
        <taxon>Embryophyta</taxon>
        <taxon>Tracheophyta</taxon>
        <taxon>Spermatophyta</taxon>
        <taxon>Magnoliopsida</taxon>
        <taxon>eudicotyledons</taxon>
        <taxon>Gunneridae</taxon>
        <taxon>Pentapetalae</taxon>
        <taxon>asterids</taxon>
        <taxon>lamiids</taxon>
        <taxon>Lamiales</taxon>
        <taxon>Pedaliaceae</taxon>
        <taxon>Sesamum</taxon>
    </lineage>
</organism>
<dbReference type="PANTHER" id="PTHR31286">
    <property type="entry name" value="GLYCINE-RICH CELL WALL STRUCTURAL PROTEIN 1.8-LIKE"/>
    <property type="match status" value="1"/>
</dbReference>
<protein>
    <recommendedName>
        <fullName evidence="3">DUF4283 domain-containing protein</fullName>
    </recommendedName>
</protein>
<dbReference type="InterPro" id="IPR040256">
    <property type="entry name" value="At4g02000-like"/>
</dbReference>
<sequence length="152" mass="17012">MAPAAGQLAIGPTSGKETVTSKDECKNRNALREIGSRLGNPMTIDSLTMKIERVSYVRILVEVDASKKLVDQVEFILPNDVVRKQPVLNEFTPKFRTACNRFGHLKNACHPPAATVDTTPTATVKTVVPKEMRPTEWTLVKYRNKNQKHIQQ</sequence>
<comment type="caution">
    <text evidence="2">The sequence shown here is derived from an EMBL/GenBank/DDBJ whole genome shotgun (WGS) entry which is preliminary data.</text>
</comment>